<dbReference type="OrthoDB" id="9765041at2"/>
<accession>A0A6N7IR90</accession>
<dbReference type="Proteomes" id="UP000441717">
    <property type="component" value="Unassembled WGS sequence"/>
</dbReference>
<dbReference type="RefSeq" id="WP_152945963.1">
    <property type="nucleotide sequence ID" value="NZ_WHYR01000015.1"/>
</dbReference>
<name>A0A6N7IR90_9FIRM</name>
<dbReference type="InterPro" id="IPR002708">
    <property type="entry name" value="HcyBio"/>
</dbReference>
<feature type="domain" description="Homocysteine biosynthesis enzyme sulfur-incorporation" evidence="1">
    <location>
        <begin position="18"/>
        <end position="376"/>
    </location>
</feature>
<evidence type="ECO:0000313" key="2">
    <source>
        <dbReference type="EMBL" id="MQL52039.1"/>
    </source>
</evidence>
<reference evidence="2 3" key="1">
    <citation type="submission" date="2019-10" db="EMBL/GenBank/DDBJ databases">
        <title>Comparative genomics of sulfur disproportionating microorganisms.</title>
        <authorList>
            <person name="Ward L.M."/>
            <person name="Bertran E."/>
            <person name="Johnston D."/>
        </authorList>
    </citation>
    <scope>NUCLEOTIDE SEQUENCE [LARGE SCALE GENOMIC DNA]</scope>
    <source>
        <strain evidence="2 3">DSM 14055</strain>
    </source>
</reference>
<dbReference type="Pfam" id="PF01837">
    <property type="entry name" value="HcyBio"/>
    <property type="match status" value="1"/>
</dbReference>
<comment type="caution">
    <text evidence="2">The sequence shown here is derived from an EMBL/GenBank/DDBJ whole genome shotgun (WGS) entry which is preliminary data.</text>
</comment>
<organism evidence="2 3">
    <name type="scientific">Desulfofundulus thermobenzoicus</name>
    <dbReference type="NCBI Taxonomy" id="29376"/>
    <lineage>
        <taxon>Bacteria</taxon>
        <taxon>Bacillati</taxon>
        <taxon>Bacillota</taxon>
        <taxon>Clostridia</taxon>
        <taxon>Eubacteriales</taxon>
        <taxon>Peptococcaceae</taxon>
        <taxon>Desulfofundulus</taxon>
    </lineage>
</organism>
<sequence length="401" mass="43266">MSDKTYQEINDRIKAGKAVVVTAEELIALVKEKGLSRAAREVDVVTTGTFAPMCSSGAFLNFGHPAPRMKMQKVWLNNVPAYAGIAAVDAYIGATELPEDDPLNSNPPGEFRYGGGHVIEDLVAGRPVKLRAIAYGTDCYPRRELETTITINDLNEAVLFNPRNAYQNYNCAVNLTNRTIYTYMGMLKPNLGNAHYSTSGQLSPLLKDPHFKTIGIGTRIFLGGGTGYVAWHGTQHFPAIQTDAGGRELGPSGGTLAVIGDLKQMSPRWLMGTSYLGYGATLSVGIGIPIPILNEEIARYAAATDEELYAPIVDYGEAYPNRKPGNLGYVSYAQLKSGKIIVNGKEVPTAPLSSYTRAREIAGILKGWIQKGQFLLTEPVQLLPSPADGLTGKGLEIKKEG</sequence>
<proteinExistence type="predicted"/>
<dbReference type="EMBL" id="WHYR01000015">
    <property type="protein sequence ID" value="MQL52039.1"/>
    <property type="molecule type" value="Genomic_DNA"/>
</dbReference>
<protein>
    <recommendedName>
        <fullName evidence="1">Homocysteine biosynthesis enzyme sulfur-incorporation domain-containing protein</fullName>
    </recommendedName>
</protein>
<dbReference type="AlphaFoldDB" id="A0A6N7IR90"/>
<keyword evidence="3" id="KW-1185">Reference proteome</keyword>
<gene>
    <name evidence="2" type="ORF">GFC01_07105</name>
</gene>
<evidence type="ECO:0000313" key="3">
    <source>
        <dbReference type="Proteomes" id="UP000441717"/>
    </source>
</evidence>
<evidence type="ECO:0000259" key="1">
    <source>
        <dbReference type="Pfam" id="PF01837"/>
    </source>
</evidence>